<dbReference type="InterPro" id="IPR041827">
    <property type="entry name" value="CpdB_N"/>
</dbReference>
<dbReference type="GO" id="GO:0046872">
    <property type="term" value="F:metal ion binding"/>
    <property type="evidence" value="ECO:0007669"/>
    <property type="project" value="UniProtKB-KW"/>
</dbReference>
<accession>B5Y8Q0</accession>
<dbReference type="RefSeq" id="WP_012544234.1">
    <property type="nucleotide sequence ID" value="NC_011295.1"/>
</dbReference>
<dbReference type="PROSITE" id="PS00786">
    <property type="entry name" value="5_NUCLEOTIDASE_2"/>
    <property type="match status" value="1"/>
</dbReference>
<dbReference type="SUPFAM" id="SSF56300">
    <property type="entry name" value="Metallo-dependent phosphatases"/>
    <property type="match status" value="2"/>
</dbReference>
<feature type="domain" description="5'-Nucleotidase C-terminal" evidence="13">
    <location>
        <begin position="365"/>
        <end position="510"/>
    </location>
</feature>
<evidence type="ECO:0000256" key="5">
    <source>
        <dbReference type="ARBA" id="ARBA00006654"/>
    </source>
</evidence>
<dbReference type="PANTHER" id="PTHR11575:SF24">
    <property type="entry name" value="5'-NUCLEOTIDASE"/>
    <property type="match status" value="1"/>
</dbReference>
<evidence type="ECO:0000256" key="2">
    <source>
        <dbReference type="ARBA" id="ARBA00001730"/>
    </source>
</evidence>
<keyword evidence="6" id="KW-0479">Metal-binding</keyword>
<reference evidence="14 15" key="2">
    <citation type="journal article" date="2014" name="Genome Announc.">
        <title>Complete Genome Sequence of Coprothermobacter proteolyticus DSM 5265.</title>
        <authorList>
            <person name="Alexiev A."/>
            <person name="Coil D.A."/>
            <person name="Badger J.H."/>
            <person name="Enticknap J."/>
            <person name="Ward N."/>
            <person name="Robb F.T."/>
            <person name="Eisen J.A."/>
        </authorList>
    </citation>
    <scope>NUCLEOTIDE SEQUENCE [LARGE SCALE GENOMIC DNA]</scope>
    <source>
        <strain evidence="15">ATCC 35245 / DSM 5265 / OCM 4 / BT</strain>
    </source>
</reference>
<keyword evidence="8" id="KW-0547">Nucleotide-binding</keyword>
<comment type="cofactor">
    <cofactor evidence="3">
        <name>a divalent metal cation</name>
        <dbReference type="ChEBI" id="CHEBI:60240"/>
    </cofactor>
</comment>
<evidence type="ECO:0000256" key="6">
    <source>
        <dbReference type="ARBA" id="ARBA00022723"/>
    </source>
</evidence>
<evidence type="ECO:0000256" key="1">
    <source>
        <dbReference type="ARBA" id="ARBA00000527"/>
    </source>
</evidence>
<feature type="transmembrane region" description="Helical" evidence="11">
    <location>
        <begin position="12"/>
        <end position="31"/>
    </location>
</feature>
<keyword evidence="10" id="KW-0511">Multifunctional enzyme</keyword>
<dbReference type="GO" id="GO:0030288">
    <property type="term" value="C:outer membrane-bounded periplasmic space"/>
    <property type="evidence" value="ECO:0007669"/>
    <property type="project" value="TreeGrafter"/>
</dbReference>
<dbReference type="InterPro" id="IPR006179">
    <property type="entry name" value="5_nucleotidase/apyrase"/>
</dbReference>
<dbReference type="GO" id="GO:0008253">
    <property type="term" value="F:5'-nucleotidase activity"/>
    <property type="evidence" value="ECO:0007669"/>
    <property type="project" value="UniProtKB-EC"/>
</dbReference>
<dbReference type="InterPro" id="IPR008334">
    <property type="entry name" value="5'-Nucleotdase_C"/>
</dbReference>
<feature type="domain" description="Calcineurin-like phosphoesterase" evidence="12">
    <location>
        <begin position="737"/>
        <end position="954"/>
    </location>
</feature>
<dbReference type="GO" id="GO:0008254">
    <property type="term" value="F:3'-nucleotidase activity"/>
    <property type="evidence" value="ECO:0007669"/>
    <property type="project" value="UniProtKB-EC"/>
</dbReference>
<protein>
    <submittedName>
        <fullName evidence="14">Multifunctional protein: 5-nucleotidase 2,3-cyclic-nucleotide 2-phosphodiesterase</fullName>
        <ecNumber evidence="14">3.1.3.5</ecNumber>
    </submittedName>
</protein>
<keyword evidence="11" id="KW-0472">Membrane</keyword>
<dbReference type="GO" id="GO:0008663">
    <property type="term" value="F:2',3'-cyclic-nucleotide 2'-phosphodiesterase activity"/>
    <property type="evidence" value="ECO:0007669"/>
    <property type="project" value="UniProtKB-EC"/>
</dbReference>
<dbReference type="GO" id="GO:0009166">
    <property type="term" value="P:nucleotide catabolic process"/>
    <property type="evidence" value="ECO:0007669"/>
    <property type="project" value="InterPro"/>
</dbReference>
<dbReference type="Pfam" id="PF02872">
    <property type="entry name" value="5_nucleotid_C"/>
    <property type="match status" value="2"/>
</dbReference>
<dbReference type="Gene3D" id="3.90.780.10">
    <property type="entry name" value="5'-Nucleotidase, C-terminal domain"/>
    <property type="match status" value="2"/>
</dbReference>
<evidence type="ECO:0000256" key="10">
    <source>
        <dbReference type="ARBA" id="ARBA00023268"/>
    </source>
</evidence>
<dbReference type="GO" id="GO:0000166">
    <property type="term" value="F:nucleotide binding"/>
    <property type="evidence" value="ECO:0007669"/>
    <property type="project" value="UniProtKB-KW"/>
</dbReference>
<keyword evidence="11" id="KW-1133">Transmembrane helix</keyword>
<dbReference type="EC" id="3.1.3.5" evidence="14"/>
<evidence type="ECO:0000256" key="11">
    <source>
        <dbReference type="SAM" id="Phobius"/>
    </source>
</evidence>
<dbReference type="Gene3D" id="3.60.21.10">
    <property type="match status" value="2"/>
</dbReference>
<dbReference type="InterPro" id="IPR004843">
    <property type="entry name" value="Calcineurin-like_PHP"/>
</dbReference>
<evidence type="ECO:0000313" key="14">
    <source>
        <dbReference type="EMBL" id="ACI17582.1"/>
    </source>
</evidence>
<gene>
    <name evidence="14" type="primary">ushA</name>
    <name evidence="14" type="ordered locus">COPRO5265_0800</name>
</gene>
<organism evidence="14 15">
    <name type="scientific">Coprothermobacter proteolyticus (strain ATCC 35245 / DSM 5265 / OCM 4 / BT)</name>
    <dbReference type="NCBI Taxonomy" id="309798"/>
    <lineage>
        <taxon>Bacteria</taxon>
        <taxon>Pseudomonadati</taxon>
        <taxon>Coprothermobacterota</taxon>
        <taxon>Coprothermobacteria</taxon>
        <taxon>Coprothermobacterales</taxon>
        <taxon>Coprothermobacteraceae</taxon>
        <taxon>Coprothermobacter</taxon>
    </lineage>
</organism>
<dbReference type="InterPro" id="IPR029052">
    <property type="entry name" value="Metallo-depent_PP-like"/>
</dbReference>
<dbReference type="SUPFAM" id="SSF55816">
    <property type="entry name" value="5'-nucleotidase (syn. UDP-sugar hydrolase), C-terminal domain"/>
    <property type="match status" value="2"/>
</dbReference>
<feature type="domain" description="5'-Nucleotidase C-terminal" evidence="13">
    <location>
        <begin position="1029"/>
        <end position="1189"/>
    </location>
</feature>
<comment type="catalytic activity">
    <reaction evidence="1">
        <text>a ribonucleoside 3'-phosphate + H2O = a ribonucleoside + phosphate</text>
        <dbReference type="Rhea" id="RHEA:10144"/>
        <dbReference type="ChEBI" id="CHEBI:13197"/>
        <dbReference type="ChEBI" id="CHEBI:15377"/>
        <dbReference type="ChEBI" id="CHEBI:18254"/>
        <dbReference type="ChEBI" id="CHEBI:43474"/>
        <dbReference type="EC" id="3.1.3.6"/>
    </reaction>
</comment>
<dbReference type="STRING" id="309798.COPRO5265_0800"/>
<comment type="similarity">
    <text evidence="5">Belongs to the 5'-nucleotidase family.</text>
</comment>
<dbReference type="Pfam" id="PF00149">
    <property type="entry name" value="Metallophos"/>
    <property type="match status" value="2"/>
</dbReference>
<evidence type="ECO:0000256" key="8">
    <source>
        <dbReference type="ARBA" id="ARBA00022741"/>
    </source>
</evidence>
<keyword evidence="11" id="KW-0812">Transmembrane</keyword>
<evidence type="ECO:0000256" key="9">
    <source>
        <dbReference type="ARBA" id="ARBA00022801"/>
    </source>
</evidence>
<feature type="domain" description="Calcineurin-like phosphoesterase" evidence="12">
    <location>
        <begin position="40"/>
        <end position="269"/>
    </location>
</feature>
<sequence>MLDLDGKLLKRYLSLVLVLAMVVGFALPVNVGAQETVKITVLETSDVHGHILAYDYGKDKEDQSFGLSKVATYVNKVRTENPNTILVDNGDYLQGTPLVENYLTATLNPMAAAMNYLKYDAVVLGNHEFNFGMEALKKFVESLSVPVISANVVKAGTEEPYFKPYVVIERSGVKIGILGLTSLVVKKVEKPANLEGVDLIDPVETAKKYVNILKNEEKVDVVILAGHSGLEYDPETKTYSTREYPENFIFNVVDKVPGIDAVLSGHDHNEFAKVITTSSGAKIPVVQPSSWAKAVGRIDLTLVKENGAWKVSEAVPTTVKMKDYEEDKELVALMQKEHEEVLQFIRTPIGEFSEDFPVLDPLTARMSDNAYFDIQLKAMEWAAGTDIAVQAILPTTPPTFTKGPITIKDVNALYIYANTLYKVKVTGQMIKDLLENSAKYFVYGYDPLNGATLSSDPNFRAYNFDGVSGVSYQIDVTKPVGERVVNLTYKGEPLKMDDWYVIAINNHRFESLRDTVFKGAEKLWESDIDIAEYIVNYIKEQKTIAPETDHNWSITPTYLLYNAPALVNDYATLDETKTLYAGYQGPSVSLTRGSAACFFTPVYITATPSGEIPEFKDLDPNANSCVKPLLQTGLYVGYGDDTVRLEEGLTREQSVVVALRGMKAAETLPNADEANSILANYPDAEEVSSWARPYVAAALKYGWLKTRDGKIAPKDRITESELVYMLHWSRFPNVRMLSINDFHGNISTFYNDSNLKATVGGYETIAWYVNKYRAENPLYTYFFDAGDLMQGTPTSTILHGEPLIALHNAIGADAMTIGNHEFDWGLDVLKERIEQAKFPIVSGNIFDKETGEPVDFAKPYAVLEKGFLSVGVVGFTTPESSITAHPSIVGGLEFKSASSIQPYITELKDKTDLVVVLAHDSAYQDSKTGSITGPSVVDIASYKPDALITGHSHTQVAGFIDGVPTVQAWYNGRRIGGIGLLYDALEGETLMKTATLIAPKVTSETTVPAVAEIIATYDEKVGPVFSTEIGYTEKGLTRNYYGESNLGDFTSDIILQAASKAIDAVVDAAFQNAGGIRIDIPTGTITVGTIWQLMPFDNTVVVMDLKGADIKALLERSCLKEGESDANGASKGQLQPSGIRWTCDMSKPIGERVTAVSFENGKEFSLDATYKVATNDFLATGGDGFAAFKNGTNVTNTFVLVRDAIIEAIKQMTEEGKTIDYEVVGRITIIP</sequence>
<evidence type="ECO:0000259" key="12">
    <source>
        <dbReference type="Pfam" id="PF00149"/>
    </source>
</evidence>
<evidence type="ECO:0000259" key="13">
    <source>
        <dbReference type="Pfam" id="PF02872"/>
    </source>
</evidence>
<dbReference type="CDD" id="cd07410">
    <property type="entry name" value="MPP_CpdB_N"/>
    <property type="match status" value="1"/>
</dbReference>
<dbReference type="InterPro" id="IPR036907">
    <property type="entry name" value="5'-Nucleotdase_C_sf"/>
</dbReference>
<reference evidence="15" key="1">
    <citation type="submission" date="2008-08" db="EMBL/GenBank/DDBJ databases">
        <title>The complete genome sequence of Coprothermobacter proteolyticus strain ATCC 5245 / DSM 5265 / BT.</title>
        <authorList>
            <person name="Dodson R.J."/>
            <person name="Durkin A.S."/>
            <person name="Wu M."/>
            <person name="Eisen J."/>
            <person name="Sutton G."/>
        </authorList>
    </citation>
    <scope>NUCLEOTIDE SEQUENCE [LARGE SCALE GENOMIC DNA]</scope>
    <source>
        <strain evidence="15">ATCC 35245 / DSM 5265 / OCM 4 / BT</strain>
    </source>
</reference>
<keyword evidence="15" id="KW-1185">Reference proteome</keyword>
<evidence type="ECO:0000256" key="3">
    <source>
        <dbReference type="ARBA" id="ARBA00001968"/>
    </source>
</evidence>
<proteinExistence type="inferred from homology"/>
<dbReference type="Proteomes" id="UP000001732">
    <property type="component" value="Chromosome"/>
</dbReference>
<comment type="catalytic activity">
    <reaction evidence="2">
        <text>a nucleoside 2',3'-cyclic phosphate + H2O = a nucleoside 3'-phosphate + H(+)</text>
        <dbReference type="Rhea" id="RHEA:19621"/>
        <dbReference type="ChEBI" id="CHEBI:15377"/>
        <dbReference type="ChEBI" id="CHEBI:15378"/>
        <dbReference type="ChEBI" id="CHEBI:66949"/>
        <dbReference type="ChEBI" id="CHEBI:66954"/>
        <dbReference type="EC" id="3.1.4.16"/>
    </reaction>
</comment>
<evidence type="ECO:0000256" key="7">
    <source>
        <dbReference type="ARBA" id="ARBA00022729"/>
    </source>
</evidence>
<evidence type="ECO:0000256" key="4">
    <source>
        <dbReference type="ARBA" id="ARBA00004196"/>
    </source>
</evidence>
<evidence type="ECO:0000313" key="15">
    <source>
        <dbReference type="Proteomes" id="UP000001732"/>
    </source>
</evidence>
<dbReference type="PROSITE" id="PS00785">
    <property type="entry name" value="5_NUCLEOTIDASE_1"/>
    <property type="match status" value="1"/>
</dbReference>
<keyword evidence="7" id="KW-0732">Signal</keyword>
<comment type="subcellular location">
    <subcellularLocation>
        <location evidence="4">Cell envelope</location>
    </subcellularLocation>
</comment>
<dbReference type="KEGG" id="cpo:COPRO5265_0800"/>
<dbReference type="InterPro" id="IPR006146">
    <property type="entry name" value="5'-Nucleotdase_CS"/>
</dbReference>
<dbReference type="PANTHER" id="PTHR11575">
    <property type="entry name" value="5'-NUCLEOTIDASE-RELATED"/>
    <property type="match status" value="1"/>
</dbReference>
<name>B5Y8Q0_COPPD</name>
<dbReference type="PRINTS" id="PR01607">
    <property type="entry name" value="APYRASEFAMLY"/>
</dbReference>
<dbReference type="CDD" id="cd00845">
    <property type="entry name" value="MPP_UshA_N_like"/>
    <property type="match status" value="1"/>
</dbReference>
<keyword evidence="9 14" id="KW-0378">Hydrolase</keyword>
<dbReference type="EMBL" id="CP001145">
    <property type="protein sequence ID" value="ACI17582.1"/>
    <property type="molecule type" value="Genomic_DNA"/>
</dbReference>
<dbReference type="AlphaFoldDB" id="B5Y8Q0"/>
<dbReference type="eggNOG" id="COG0737">
    <property type="taxonomic scope" value="Bacteria"/>
</dbReference>